<evidence type="ECO:0000313" key="2">
    <source>
        <dbReference type="EMBL" id="VXC38161.1"/>
    </source>
</evidence>
<accession>A0A2X2JK14</accession>
<reference evidence="2 4" key="2">
    <citation type="submission" date="2019-10" db="EMBL/GenBank/DDBJ databases">
        <authorList>
            <person name="Karimi E."/>
        </authorList>
    </citation>
    <scope>NUCLEOTIDE SEQUENCE [LARGE SCALE GENOMIC DNA]</scope>
    <source>
        <strain evidence="2">Sphingobacterium sp. 8BC</strain>
    </source>
</reference>
<evidence type="ECO:0000313" key="4">
    <source>
        <dbReference type="Proteomes" id="UP000432350"/>
    </source>
</evidence>
<proteinExistence type="predicted"/>
<name>A0A2X2JK14_SPHMU</name>
<dbReference type="AlphaFoldDB" id="A0A2X2JK14"/>
<dbReference type="RefSeq" id="WP_046675076.1">
    <property type="nucleotide sequence ID" value="NZ_CP068089.1"/>
</dbReference>
<gene>
    <name evidence="1" type="ORF">NCTC11343_04418</name>
    <name evidence="2" type="ORF">SPHINGO8BC_110086</name>
</gene>
<evidence type="ECO:0000313" key="1">
    <source>
        <dbReference type="EMBL" id="SPZ92371.1"/>
    </source>
</evidence>
<organism evidence="1 3">
    <name type="scientific">Sphingobacterium multivorum</name>
    <dbReference type="NCBI Taxonomy" id="28454"/>
    <lineage>
        <taxon>Bacteria</taxon>
        <taxon>Pseudomonadati</taxon>
        <taxon>Bacteroidota</taxon>
        <taxon>Sphingobacteriia</taxon>
        <taxon>Sphingobacteriales</taxon>
        <taxon>Sphingobacteriaceae</taxon>
        <taxon>Sphingobacterium</taxon>
    </lineage>
</organism>
<dbReference type="Proteomes" id="UP000432350">
    <property type="component" value="Unassembled WGS sequence"/>
</dbReference>
<sequence>MRFLNFLKGQSNLRQIDVSEDDDFVDLQLTVTKYWKDDDEHHIVQAKGLWGREIVGLAIAFRPDMKLGIVDTEVDKQRFYREGINFYSIGKLSDNFTKALNSLFKIDGTSFKMHDNIGSTAFIVSGHPEYFDEEYIKAKVFFDDGNEKHHYAEWYVNIDLKHNILELREKDPGYRKNIISILTNV</sequence>
<dbReference type="EMBL" id="CABWMV010000003">
    <property type="protein sequence ID" value="VXC38161.1"/>
    <property type="molecule type" value="Genomic_DNA"/>
</dbReference>
<reference evidence="1 3" key="1">
    <citation type="submission" date="2018-06" db="EMBL/GenBank/DDBJ databases">
        <authorList>
            <consortium name="Pathogen Informatics"/>
            <person name="Doyle S."/>
        </authorList>
    </citation>
    <scope>NUCLEOTIDE SEQUENCE [LARGE SCALE GENOMIC DNA]</scope>
    <source>
        <strain evidence="1 3">NCTC11343</strain>
    </source>
</reference>
<dbReference type="EMBL" id="UAUU01000011">
    <property type="protein sequence ID" value="SPZ92371.1"/>
    <property type="molecule type" value="Genomic_DNA"/>
</dbReference>
<accession>A0A653Y861</accession>
<evidence type="ECO:0000313" key="3">
    <source>
        <dbReference type="Proteomes" id="UP000251241"/>
    </source>
</evidence>
<dbReference type="Proteomes" id="UP000251241">
    <property type="component" value="Unassembled WGS sequence"/>
</dbReference>
<protein>
    <submittedName>
        <fullName evidence="1">Uncharacterized protein</fullName>
    </submittedName>
</protein>
<dbReference type="GeneID" id="97179372"/>